<dbReference type="OrthoDB" id="9059at2157"/>
<dbReference type="Pfam" id="PF03358">
    <property type="entry name" value="FMN_red"/>
    <property type="match status" value="1"/>
</dbReference>
<dbReference type="InterPro" id="IPR005025">
    <property type="entry name" value="FMN_Rdtase-like_dom"/>
</dbReference>
<evidence type="ECO:0000256" key="1">
    <source>
        <dbReference type="ARBA" id="ARBA00001917"/>
    </source>
</evidence>
<dbReference type="Gene3D" id="3.40.50.360">
    <property type="match status" value="1"/>
</dbReference>
<comment type="cofactor">
    <cofactor evidence="2">
        <name>[4Fe-4S] cluster</name>
        <dbReference type="ChEBI" id="CHEBI:49883"/>
    </cofactor>
</comment>
<evidence type="ECO:0000256" key="3">
    <source>
        <dbReference type="ARBA" id="ARBA00022630"/>
    </source>
</evidence>
<reference evidence="7" key="1">
    <citation type="submission" date="2014-12" db="EMBL/GenBank/DDBJ databases">
        <authorList>
            <person name="Huang H.-H."/>
            <person name="Chen S.-C."/>
            <person name="Lai M.-C."/>
        </authorList>
    </citation>
    <scope>NUCLEOTIDE SEQUENCE</scope>
    <source>
        <strain evidence="7">K1F9705b</strain>
    </source>
</reference>
<dbReference type="PANTHER" id="PTHR43278:SF2">
    <property type="entry name" value="IRON-SULFUR FLAVOPROTEIN"/>
    <property type="match status" value="1"/>
</dbReference>
<dbReference type="GO" id="GO:0016491">
    <property type="term" value="F:oxidoreductase activity"/>
    <property type="evidence" value="ECO:0007669"/>
    <property type="project" value="InterPro"/>
</dbReference>
<evidence type="ECO:0000256" key="2">
    <source>
        <dbReference type="ARBA" id="ARBA00001966"/>
    </source>
</evidence>
<comment type="caution">
    <text evidence="7">The sequence shown here is derived from an EMBL/GenBank/DDBJ whole genome shotgun (WGS) entry which is preliminary data.</text>
</comment>
<evidence type="ECO:0000313" key="8">
    <source>
        <dbReference type="Proteomes" id="UP000730161"/>
    </source>
</evidence>
<dbReference type="AlphaFoldDB" id="A0A8J7WBC3"/>
<keyword evidence="3" id="KW-0285">Flavoprotein</keyword>
<dbReference type="PANTHER" id="PTHR43278">
    <property type="entry name" value="NAD(P)H-DEPENDENT FMN-CONTAINING OXIDOREDUCTASE YWQN-RELATED"/>
    <property type="match status" value="1"/>
</dbReference>
<dbReference type="EMBL" id="JWHL01000015">
    <property type="protein sequence ID" value="MBR1369603.1"/>
    <property type="molecule type" value="Genomic_DNA"/>
</dbReference>
<feature type="domain" description="NADPH-dependent FMN reductase-like" evidence="6">
    <location>
        <begin position="9"/>
        <end position="127"/>
    </location>
</feature>
<accession>A0A8J7WBC3</accession>
<dbReference type="SUPFAM" id="SSF52218">
    <property type="entry name" value="Flavoproteins"/>
    <property type="match status" value="1"/>
</dbReference>
<organism evidence="7 8">
    <name type="scientific">Methanocalculus chunghsingensis</name>
    <dbReference type="NCBI Taxonomy" id="156457"/>
    <lineage>
        <taxon>Archaea</taxon>
        <taxon>Methanobacteriati</taxon>
        <taxon>Methanobacteriota</taxon>
        <taxon>Stenosarchaea group</taxon>
        <taxon>Methanomicrobia</taxon>
        <taxon>Methanomicrobiales</taxon>
        <taxon>Methanocalculaceae</taxon>
        <taxon>Methanocalculus</taxon>
    </lineage>
</organism>
<protein>
    <submittedName>
        <fullName evidence="7">Flavodoxin</fullName>
    </submittedName>
</protein>
<comment type="similarity">
    <text evidence="5">Belongs to the SsuE family. Isf subfamily.</text>
</comment>
<dbReference type="InterPro" id="IPR051796">
    <property type="entry name" value="ISF_SsuE-like"/>
</dbReference>
<keyword evidence="8" id="KW-1185">Reference proteome</keyword>
<comment type="cofactor">
    <cofactor evidence="1">
        <name>FMN</name>
        <dbReference type="ChEBI" id="CHEBI:58210"/>
    </cofactor>
</comment>
<evidence type="ECO:0000256" key="4">
    <source>
        <dbReference type="ARBA" id="ARBA00022643"/>
    </source>
</evidence>
<evidence type="ECO:0000259" key="6">
    <source>
        <dbReference type="Pfam" id="PF03358"/>
    </source>
</evidence>
<evidence type="ECO:0000256" key="5">
    <source>
        <dbReference type="ARBA" id="ARBA00038292"/>
    </source>
</evidence>
<proteinExistence type="inferred from homology"/>
<dbReference type="Proteomes" id="UP000730161">
    <property type="component" value="Unassembled WGS sequence"/>
</dbReference>
<keyword evidence="4" id="KW-0288">FMN</keyword>
<sequence length="202" mass="22400">MNRNTSPNTVLGISGSPRKGGNSDILLHYILKGAEAARMETQPVYLRDIDFSSCTGCERCRKDKICTGLQDGFTPLYPSIQQSDALVLVSPTHNYNITALMKAFIDRLYCFYDFGDTRPRPWSSRLAGQGRRAVIAAIAEQEHKEDMGFALDALRLPLEALGYEIVDEVAVFSIFDAGGVKHHPDLLDQAMEAGRRLGRTHP</sequence>
<dbReference type="InterPro" id="IPR029039">
    <property type="entry name" value="Flavoprotein-like_sf"/>
</dbReference>
<gene>
    <name evidence="7" type="ORF">RJ53_08945</name>
</gene>
<name>A0A8J7WBC3_9EURY</name>
<evidence type="ECO:0000313" key="7">
    <source>
        <dbReference type="EMBL" id="MBR1369603.1"/>
    </source>
</evidence>